<dbReference type="HAMAP" id="MF_00127">
    <property type="entry name" value="His_tRNA_synth"/>
    <property type="match status" value="1"/>
</dbReference>
<dbReference type="AlphaFoldDB" id="A0AA49GP98"/>
<dbReference type="InterPro" id="IPR006195">
    <property type="entry name" value="aa-tRNA-synth_II"/>
</dbReference>
<dbReference type="Pfam" id="PF03129">
    <property type="entry name" value="HGTP_anticodon"/>
    <property type="match status" value="1"/>
</dbReference>
<dbReference type="CDD" id="cd00773">
    <property type="entry name" value="HisRS-like_core"/>
    <property type="match status" value="1"/>
</dbReference>
<evidence type="ECO:0000313" key="13">
    <source>
        <dbReference type="EMBL" id="WKN35851.1"/>
    </source>
</evidence>
<dbReference type="SUPFAM" id="SSF52954">
    <property type="entry name" value="Class II aaRS ABD-related"/>
    <property type="match status" value="1"/>
</dbReference>
<evidence type="ECO:0000256" key="1">
    <source>
        <dbReference type="ARBA" id="ARBA00008226"/>
    </source>
</evidence>
<dbReference type="CDD" id="cd00859">
    <property type="entry name" value="HisRS_anticodon"/>
    <property type="match status" value="1"/>
</dbReference>
<comment type="subcellular location">
    <subcellularLocation>
        <location evidence="10">Cytoplasm</location>
    </subcellularLocation>
</comment>
<evidence type="ECO:0000256" key="2">
    <source>
        <dbReference type="ARBA" id="ARBA00011738"/>
    </source>
</evidence>
<dbReference type="InterPro" id="IPR045864">
    <property type="entry name" value="aa-tRNA-synth_II/BPL/LPL"/>
</dbReference>
<keyword evidence="4 10" id="KW-0436">Ligase</keyword>
<keyword evidence="6 10" id="KW-0067">ATP-binding</keyword>
<comment type="subunit">
    <text evidence="2 10">Homodimer.</text>
</comment>
<evidence type="ECO:0000256" key="6">
    <source>
        <dbReference type="ARBA" id="ARBA00022840"/>
    </source>
</evidence>
<name>A0AA49GP98_9BACT</name>
<dbReference type="FunFam" id="3.30.930.10:FF:000093">
    <property type="entry name" value="Histidine--tRNA ligase"/>
    <property type="match status" value="1"/>
</dbReference>
<dbReference type="GO" id="GO:0005737">
    <property type="term" value="C:cytoplasm"/>
    <property type="evidence" value="ECO:0007669"/>
    <property type="project" value="UniProtKB-SubCell"/>
</dbReference>
<dbReference type="EC" id="6.1.1.21" evidence="10"/>
<gene>
    <name evidence="10 13" type="primary">hisS</name>
    <name evidence="13" type="ORF">K4G66_26135</name>
</gene>
<dbReference type="GO" id="GO:0004821">
    <property type="term" value="F:histidine-tRNA ligase activity"/>
    <property type="evidence" value="ECO:0007669"/>
    <property type="project" value="UniProtKB-UniRule"/>
</dbReference>
<proteinExistence type="inferred from homology"/>
<sequence>MSSKPTLPKGTRDFGPEQMAKRTYILDTIRSVFQKFGFMPLETPSMENLSVLTGKYGDEGDQLLFKILNNGLDDPKNQPKAKAAFTNVLLGKNDSNLTERALRYDLTVPFARYVVMNQHEITFPFKRYQIQPVWRADRPQKGRYREFYQCDADVVGTDSLLCEAEIIRMLEEVFEKLGLEKYTININHRQILNGLVESIGAQGKESDLLVAIDKLDKIGTEKVIEELRERGFSKEAIQKLSPIFQLEGTTEENLNAAQEIVGHSEAGQQGVAALREVLALAKSLGSSQQHVRFDLTLARGLSYYTGTIFEVKAQDSTISSSISGGGRYDNLTGVFGLPGVSGVGISFGVDRIHDVMDDLGLFPAESTLSTQVLLVNFDQELQPKVLPVLAQLRKAGIRAEMYPEAVKLKKQFGYADKKNIPYALVIGTNELESGQYSLKNLKTGEQDTLSLETMMERILASGQNNKSA</sequence>
<comment type="catalytic activity">
    <reaction evidence="9 10">
        <text>tRNA(His) + L-histidine + ATP = L-histidyl-tRNA(His) + AMP + diphosphate + H(+)</text>
        <dbReference type="Rhea" id="RHEA:17313"/>
        <dbReference type="Rhea" id="RHEA-COMP:9665"/>
        <dbReference type="Rhea" id="RHEA-COMP:9689"/>
        <dbReference type="ChEBI" id="CHEBI:15378"/>
        <dbReference type="ChEBI" id="CHEBI:30616"/>
        <dbReference type="ChEBI" id="CHEBI:33019"/>
        <dbReference type="ChEBI" id="CHEBI:57595"/>
        <dbReference type="ChEBI" id="CHEBI:78442"/>
        <dbReference type="ChEBI" id="CHEBI:78527"/>
        <dbReference type="ChEBI" id="CHEBI:456215"/>
        <dbReference type="EC" id="6.1.1.21"/>
    </reaction>
</comment>
<organism evidence="13">
    <name type="scientific">Roseihalotalea indica</name>
    <dbReference type="NCBI Taxonomy" id="2867963"/>
    <lineage>
        <taxon>Bacteria</taxon>
        <taxon>Pseudomonadati</taxon>
        <taxon>Bacteroidota</taxon>
        <taxon>Cytophagia</taxon>
        <taxon>Cytophagales</taxon>
        <taxon>Catalimonadaceae</taxon>
        <taxon>Roseihalotalea</taxon>
    </lineage>
</organism>
<evidence type="ECO:0000256" key="8">
    <source>
        <dbReference type="ARBA" id="ARBA00023146"/>
    </source>
</evidence>
<evidence type="ECO:0000256" key="9">
    <source>
        <dbReference type="ARBA" id="ARBA00047639"/>
    </source>
</evidence>
<evidence type="ECO:0000259" key="12">
    <source>
        <dbReference type="PROSITE" id="PS50862"/>
    </source>
</evidence>
<keyword evidence="7 10" id="KW-0648">Protein biosynthesis</keyword>
<dbReference type="PIRSF" id="PIRSF001549">
    <property type="entry name" value="His-tRNA_synth"/>
    <property type="match status" value="1"/>
</dbReference>
<feature type="binding site" evidence="11">
    <location>
        <begin position="303"/>
        <end position="304"/>
    </location>
    <ligand>
        <name>L-histidine</name>
        <dbReference type="ChEBI" id="CHEBI:57595"/>
    </ligand>
</feature>
<feature type="binding site" evidence="11">
    <location>
        <position position="149"/>
    </location>
    <ligand>
        <name>L-histidine</name>
        <dbReference type="ChEBI" id="CHEBI:57595"/>
    </ligand>
</feature>
<dbReference type="PANTHER" id="PTHR11476">
    <property type="entry name" value="HISTIDYL-TRNA SYNTHETASE"/>
    <property type="match status" value="1"/>
</dbReference>
<dbReference type="InterPro" id="IPR033656">
    <property type="entry name" value="HisRS_anticodon"/>
</dbReference>
<evidence type="ECO:0000256" key="3">
    <source>
        <dbReference type="ARBA" id="ARBA00022490"/>
    </source>
</evidence>
<feature type="binding site" evidence="11">
    <location>
        <position position="153"/>
    </location>
    <ligand>
        <name>L-histidine</name>
        <dbReference type="ChEBI" id="CHEBI:57595"/>
    </ligand>
</feature>
<dbReference type="InterPro" id="IPR015807">
    <property type="entry name" value="His-tRNA-ligase"/>
</dbReference>
<dbReference type="Pfam" id="PF13393">
    <property type="entry name" value="tRNA-synt_His"/>
    <property type="match status" value="1"/>
</dbReference>
<dbReference type="GO" id="GO:0005524">
    <property type="term" value="F:ATP binding"/>
    <property type="evidence" value="ECO:0007669"/>
    <property type="project" value="UniProtKB-UniRule"/>
</dbReference>
<keyword evidence="3 10" id="KW-0963">Cytoplasm</keyword>
<protein>
    <recommendedName>
        <fullName evidence="10">Histidine--tRNA ligase</fullName>
        <ecNumber evidence="10">6.1.1.21</ecNumber>
    </recommendedName>
    <alternativeName>
        <fullName evidence="10">Histidyl-tRNA synthetase</fullName>
        <shortName evidence="10">HisRS</shortName>
    </alternativeName>
</protein>
<evidence type="ECO:0000256" key="11">
    <source>
        <dbReference type="PIRSR" id="PIRSR001549-1"/>
    </source>
</evidence>
<evidence type="ECO:0000256" key="4">
    <source>
        <dbReference type="ARBA" id="ARBA00022598"/>
    </source>
</evidence>
<keyword evidence="5 10" id="KW-0547">Nucleotide-binding</keyword>
<accession>A0AA49GP98</accession>
<dbReference type="EMBL" id="CP120682">
    <property type="protein sequence ID" value="WKN35851.1"/>
    <property type="molecule type" value="Genomic_DNA"/>
</dbReference>
<reference evidence="13" key="1">
    <citation type="journal article" date="2023" name="Comput. Struct. Biotechnol. J.">
        <title>Discovery of a novel marine Bacteroidetes with a rich repertoire of carbohydrate-active enzymes.</title>
        <authorList>
            <person name="Chen B."/>
            <person name="Liu G."/>
            <person name="Chen Q."/>
            <person name="Wang H."/>
            <person name="Liu L."/>
            <person name="Tang K."/>
        </authorList>
    </citation>
    <scope>NUCLEOTIDE SEQUENCE</scope>
    <source>
        <strain evidence="13">TK19036</strain>
    </source>
</reference>
<evidence type="ECO:0000256" key="10">
    <source>
        <dbReference type="HAMAP-Rule" id="MF_00127"/>
    </source>
</evidence>
<feature type="binding site" evidence="11">
    <location>
        <position position="299"/>
    </location>
    <ligand>
        <name>L-histidine</name>
        <dbReference type="ChEBI" id="CHEBI:57595"/>
    </ligand>
</feature>
<dbReference type="InterPro" id="IPR036621">
    <property type="entry name" value="Anticodon-bd_dom_sf"/>
</dbReference>
<dbReference type="NCBIfam" id="TIGR00442">
    <property type="entry name" value="hisS"/>
    <property type="match status" value="1"/>
</dbReference>
<dbReference type="SUPFAM" id="SSF55681">
    <property type="entry name" value="Class II aaRS and biotin synthetases"/>
    <property type="match status" value="1"/>
</dbReference>
<dbReference type="InterPro" id="IPR004154">
    <property type="entry name" value="Anticodon-bd"/>
</dbReference>
<dbReference type="PANTHER" id="PTHR11476:SF7">
    <property type="entry name" value="HISTIDINE--TRNA LIGASE"/>
    <property type="match status" value="1"/>
</dbReference>
<dbReference type="Gene3D" id="3.40.50.800">
    <property type="entry name" value="Anticodon-binding domain"/>
    <property type="match status" value="1"/>
</dbReference>
<evidence type="ECO:0000256" key="7">
    <source>
        <dbReference type="ARBA" id="ARBA00022917"/>
    </source>
</evidence>
<dbReference type="Gene3D" id="3.30.930.10">
    <property type="entry name" value="Bira Bifunctional Protein, Domain 2"/>
    <property type="match status" value="1"/>
</dbReference>
<evidence type="ECO:0000256" key="5">
    <source>
        <dbReference type="ARBA" id="ARBA00022741"/>
    </source>
</evidence>
<dbReference type="InterPro" id="IPR041715">
    <property type="entry name" value="HisRS-like_core"/>
</dbReference>
<dbReference type="GO" id="GO:0006427">
    <property type="term" value="P:histidyl-tRNA aminoacylation"/>
    <property type="evidence" value="ECO:0007669"/>
    <property type="project" value="UniProtKB-UniRule"/>
</dbReference>
<keyword evidence="8 10" id="KW-0030">Aminoacyl-tRNA synthetase</keyword>
<reference evidence="13" key="2">
    <citation type="journal article" date="2024" name="Antonie Van Leeuwenhoek">
        <title>Roseihalotalea indica gen. nov., sp. nov., a halophilic Bacteroidetes from mesopelagic Southwest Indian Ocean with higher carbohydrate metabolic potential.</title>
        <authorList>
            <person name="Chen B."/>
            <person name="Zhang M."/>
            <person name="Lin D."/>
            <person name="Ye J."/>
            <person name="Tang K."/>
        </authorList>
    </citation>
    <scope>NUCLEOTIDE SEQUENCE</scope>
    <source>
        <strain evidence="13">TK19036</strain>
    </source>
</reference>
<dbReference type="InterPro" id="IPR004516">
    <property type="entry name" value="HisRS/HisZ"/>
</dbReference>
<feature type="domain" description="Aminoacyl-transfer RNA synthetases class-II family profile" evidence="12">
    <location>
        <begin position="1"/>
        <end position="387"/>
    </location>
</feature>
<comment type="similarity">
    <text evidence="1 10">Belongs to the class-II aminoacyl-tRNA synthetase family.</text>
</comment>
<feature type="binding site" evidence="11">
    <location>
        <position position="135"/>
    </location>
    <ligand>
        <name>L-histidine</name>
        <dbReference type="ChEBI" id="CHEBI:57595"/>
    </ligand>
</feature>
<feature type="binding site" evidence="11">
    <location>
        <begin position="105"/>
        <end position="107"/>
    </location>
    <ligand>
        <name>L-histidine</name>
        <dbReference type="ChEBI" id="CHEBI:57595"/>
    </ligand>
</feature>
<dbReference type="PROSITE" id="PS50862">
    <property type="entry name" value="AA_TRNA_LIGASE_II"/>
    <property type="match status" value="1"/>
</dbReference>